<dbReference type="SUPFAM" id="SSF81273">
    <property type="entry name" value="H-NS histone-like proteins"/>
    <property type="match status" value="1"/>
</dbReference>
<evidence type="ECO:0000256" key="1">
    <source>
        <dbReference type="SAM" id="MobiDB-lite"/>
    </source>
</evidence>
<dbReference type="InterPro" id="IPR037150">
    <property type="entry name" value="H-NS_C_dom_sf"/>
</dbReference>
<dbReference type="InterPro" id="IPR027444">
    <property type="entry name" value="H-NS_C_dom"/>
</dbReference>
<dbReference type="Gene3D" id="4.10.430.10">
    <property type="entry name" value="Histone-like protein H-NS, C-terminal domain"/>
    <property type="match status" value="1"/>
</dbReference>
<dbReference type="OrthoDB" id="5297879at2"/>
<feature type="domain" description="DNA-binding protein H-NS-like C-terminal" evidence="2">
    <location>
        <begin position="93"/>
        <end position="139"/>
    </location>
</feature>
<reference evidence="3 4" key="1">
    <citation type="submission" date="2019-10" db="EMBL/GenBank/DDBJ databases">
        <title>Genome diversity of Sutterella seckii.</title>
        <authorList>
            <person name="Chaplin A.V."/>
            <person name="Sokolova S.R."/>
            <person name="Mosin K.A."/>
            <person name="Ivanova E.L."/>
            <person name="Kochetkova T.O."/>
            <person name="Goltsov A.Y."/>
            <person name="Trofimov D.Y."/>
            <person name="Efimov B.A."/>
        </authorList>
    </citation>
    <scope>NUCLEOTIDE SEQUENCE [LARGE SCALE GENOMIC DNA]</scope>
    <source>
        <strain evidence="3 4">ASD393</strain>
    </source>
</reference>
<gene>
    <name evidence="3" type="ORF">GBM95_08065</name>
</gene>
<organism evidence="3 4">
    <name type="scientific">Sutterella seckii</name>
    <dbReference type="NCBI Taxonomy" id="1944635"/>
    <lineage>
        <taxon>Bacteria</taxon>
        <taxon>Pseudomonadati</taxon>
        <taxon>Pseudomonadota</taxon>
        <taxon>Betaproteobacteria</taxon>
        <taxon>Burkholderiales</taxon>
        <taxon>Sutterellaceae</taxon>
        <taxon>Sutterella</taxon>
    </lineage>
</organism>
<evidence type="ECO:0000313" key="4">
    <source>
        <dbReference type="Proteomes" id="UP000430564"/>
    </source>
</evidence>
<comment type="caution">
    <text evidence="3">The sequence shown here is derived from an EMBL/GenBank/DDBJ whole genome shotgun (WGS) entry which is preliminary data.</text>
</comment>
<dbReference type="EMBL" id="WEHX01000055">
    <property type="protein sequence ID" value="KAB7657448.1"/>
    <property type="molecule type" value="Genomic_DNA"/>
</dbReference>
<dbReference type="Pfam" id="PF00816">
    <property type="entry name" value="Histone_HNS"/>
    <property type="match status" value="1"/>
</dbReference>
<accession>A0A6I1EI37</accession>
<proteinExistence type="predicted"/>
<evidence type="ECO:0000313" key="3">
    <source>
        <dbReference type="EMBL" id="KAB7657448.1"/>
    </source>
</evidence>
<dbReference type="GO" id="GO:0003677">
    <property type="term" value="F:DNA binding"/>
    <property type="evidence" value="ECO:0007669"/>
    <property type="project" value="InterPro"/>
</dbReference>
<evidence type="ECO:0000259" key="2">
    <source>
        <dbReference type="SMART" id="SM00528"/>
    </source>
</evidence>
<dbReference type="RefSeq" id="WP_152158623.1">
    <property type="nucleotide sequence ID" value="NZ_WEHX01000055.1"/>
</dbReference>
<sequence>MCRIEMKISVGEPEAGFFSRNPGIIDMDTNAFDFNSVAGRLSEVEEKQKALDAERAALRADVLAQCRKYAEMFKFTAKELGIAYEAAAAQPKRVRSAAPVKPKYKNPDGEETWSGRGARKPEWFQKAIDAGFSPQDMLIEQQ</sequence>
<protein>
    <submittedName>
        <fullName evidence="3">H-NS histone family protein</fullName>
    </submittedName>
</protein>
<dbReference type="AlphaFoldDB" id="A0A6I1EI37"/>
<feature type="region of interest" description="Disordered" evidence="1">
    <location>
        <begin position="95"/>
        <end position="118"/>
    </location>
</feature>
<name>A0A6I1EI37_9BURK</name>
<dbReference type="SMART" id="SM00528">
    <property type="entry name" value="HNS"/>
    <property type="match status" value="1"/>
</dbReference>
<dbReference type="Proteomes" id="UP000430564">
    <property type="component" value="Unassembled WGS sequence"/>
</dbReference>